<evidence type="ECO:0000256" key="1">
    <source>
        <dbReference type="SAM" id="Coils"/>
    </source>
</evidence>
<dbReference type="EMBL" id="LC066369">
    <property type="protein sequence ID" value="BAT25347.1"/>
    <property type="molecule type" value="Genomic_DNA"/>
</dbReference>
<accession>A0A0B1PYA8</accession>
<proteinExistence type="predicted"/>
<organism evidence="3 4">
    <name type="scientific">Aureimonas altamirensis</name>
    <dbReference type="NCBI Taxonomy" id="370622"/>
    <lineage>
        <taxon>Bacteria</taxon>
        <taxon>Pseudomonadati</taxon>
        <taxon>Pseudomonadota</taxon>
        <taxon>Alphaproteobacteria</taxon>
        <taxon>Hyphomicrobiales</taxon>
        <taxon>Aurantimonadaceae</taxon>
        <taxon>Aureimonas</taxon>
    </lineage>
</organism>
<dbReference type="Proteomes" id="UP000030826">
    <property type="component" value="Unassembled WGS sequence"/>
</dbReference>
<evidence type="ECO:0000313" key="3">
    <source>
        <dbReference type="EMBL" id="KHJ53518.1"/>
    </source>
</evidence>
<sequence>MSETDELAALDSEIQMVEANMRDLTEAAAAASGAANEENIARRLEEQQETLDELHRRRKALGGE</sequence>
<dbReference type="AlphaFoldDB" id="A0A0B1PYA8"/>
<dbReference type="EMBL" id="JRFJ01000005">
    <property type="protein sequence ID" value="KHJ53518.1"/>
    <property type="molecule type" value="Genomic_DNA"/>
</dbReference>
<feature type="coiled-coil region" evidence="1">
    <location>
        <begin position="7"/>
        <end position="64"/>
    </location>
</feature>
<reference evidence="2" key="2">
    <citation type="journal article" date="2015" name="Proc. Natl. Acad. Sci. U.S.A.">
        <title>Bacterial clade with the ribosomal RNA operon on a small plasmid rather than the chromosome.</title>
        <authorList>
            <person name="Anda M."/>
            <person name="Ohtsubo Y."/>
            <person name="Okubo T."/>
            <person name="Sugawara M."/>
            <person name="Nagata Y."/>
            <person name="Tsuda M."/>
            <person name="Minamisawa K."/>
            <person name="Mitsui H."/>
        </authorList>
    </citation>
    <scope>NUCLEOTIDE SEQUENCE</scope>
    <source>
        <strain evidence="2">DSM 21988</strain>
    </source>
</reference>
<evidence type="ECO:0000313" key="2">
    <source>
        <dbReference type="EMBL" id="BAT25347.1"/>
    </source>
</evidence>
<dbReference type="RefSeq" id="WP_039194985.1">
    <property type="nucleotide sequence ID" value="NZ_BBWQ01000025.1"/>
</dbReference>
<gene>
    <name evidence="3" type="ORF">LA66_16335</name>
</gene>
<reference evidence="3 4" key="1">
    <citation type="submission" date="2014-09" db="EMBL/GenBank/DDBJ databases">
        <title>Isolation and characterization of Aurantimonas altamirensis ON-56566 from clinical sample following a dog bite.</title>
        <authorList>
            <person name="Eshaghi A."/>
            <person name="Li A."/>
            <person name="Shahinas D."/>
            <person name="Bahn P."/>
            <person name="Kus J.V."/>
            <person name="Patel S.N."/>
        </authorList>
    </citation>
    <scope>NUCLEOTIDE SEQUENCE [LARGE SCALE GENOMIC DNA]</scope>
    <source>
        <strain evidence="3 4">ON-56566</strain>
    </source>
</reference>
<keyword evidence="1" id="KW-0175">Coiled coil</keyword>
<name>A0A0B1PYA8_9HYPH</name>
<protein>
    <submittedName>
        <fullName evidence="3">Uncharacterized protein</fullName>
    </submittedName>
</protein>
<evidence type="ECO:0000313" key="4">
    <source>
        <dbReference type="Proteomes" id="UP000030826"/>
    </source>
</evidence>